<accession>Q80XZ6</accession>
<reference evidence="2" key="1">
    <citation type="journal article" date="1994" name="J. Biol. Chem.">
        <title>Pathophysiology of sodium channelopathies. Studies of sodium channel expression by quantitative multiplex fluorescence polymerase chain reaction.</title>
        <authorList>
            <person name="Zhou J."/>
            <person name="Hoffman E.P."/>
        </authorList>
    </citation>
    <scope>NUCLEOTIDE SEQUENCE</scope>
</reference>
<feature type="non-terminal residue" evidence="2">
    <location>
        <position position="1"/>
    </location>
</feature>
<name>Q80XZ6_9MURI</name>
<evidence type="ECO:0000256" key="1">
    <source>
        <dbReference type="SAM" id="MobiDB-lite"/>
    </source>
</evidence>
<keyword evidence="2" id="KW-0407">Ion channel</keyword>
<protein>
    <submittedName>
        <fullName evidence="2">Sodium channel</fullName>
    </submittedName>
</protein>
<dbReference type="EMBL" id="S71188">
    <property type="protein sequence ID" value="AAP19643.1"/>
    <property type="molecule type" value="mRNA"/>
</dbReference>
<feature type="non-terminal residue" evidence="2">
    <location>
        <position position="48"/>
    </location>
</feature>
<dbReference type="AlphaFoldDB" id="Q80XZ6"/>
<proteinExistence type="evidence at transcript level"/>
<keyword evidence="2" id="KW-0813">Transport</keyword>
<keyword evidence="2" id="KW-0406">Ion transport</keyword>
<dbReference type="GO" id="GO:0034220">
    <property type="term" value="P:monoatomic ion transmembrane transport"/>
    <property type="evidence" value="ECO:0007669"/>
    <property type="project" value="UniProtKB-KW"/>
</dbReference>
<feature type="region of interest" description="Disordered" evidence="1">
    <location>
        <begin position="1"/>
        <end position="23"/>
    </location>
</feature>
<evidence type="ECO:0000313" key="2">
    <source>
        <dbReference type="EMBL" id="AAP19643.1"/>
    </source>
</evidence>
<sequence>RCLLPLPPEAGSSGLSDEDAPEREGLIAYMNENFSPAQRSPLQLLHLL</sequence>
<organism evidence="2">
    <name type="scientific">Mus sp</name>
    <dbReference type="NCBI Taxonomy" id="10095"/>
    <lineage>
        <taxon>Eukaryota</taxon>
        <taxon>Metazoa</taxon>
        <taxon>Chordata</taxon>
        <taxon>Craniata</taxon>
        <taxon>Vertebrata</taxon>
        <taxon>Euteleostomi</taxon>
        <taxon>Mammalia</taxon>
        <taxon>Eutheria</taxon>
        <taxon>Euarchontoglires</taxon>
        <taxon>Glires</taxon>
        <taxon>Rodentia</taxon>
        <taxon>Myomorpha</taxon>
        <taxon>Muroidea</taxon>
        <taxon>Muridae</taxon>
        <taxon>Murinae</taxon>
        <taxon>Mus</taxon>
    </lineage>
</organism>